<gene>
    <name evidence="1" type="ORF">GCM10010104_04850</name>
</gene>
<proteinExistence type="predicted"/>
<dbReference type="RefSeq" id="WP_234846071.1">
    <property type="nucleotide sequence ID" value="NZ_BAAART010000009.1"/>
</dbReference>
<dbReference type="Pfam" id="PF21848">
    <property type="entry name" value="DUF6907"/>
    <property type="match status" value="1"/>
</dbReference>
<dbReference type="Proteomes" id="UP001501474">
    <property type="component" value="Unassembled WGS sequence"/>
</dbReference>
<sequence length="125" mass="13721">MSTEPRTAIVNVLVVQALEVDEPAWCTGEHPGAEFLPDLTHNGPEVSARFETRHGPVEYLTAWITQAPHGEMAPEPSPRVAVEFGGGAHSLTTDDVRAFTALTRAHLDVIDRLADEADRIREQTR</sequence>
<keyword evidence="2" id="KW-1185">Reference proteome</keyword>
<protein>
    <submittedName>
        <fullName evidence="1">Uncharacterized protein</fullName>
    </submittedName>
</protein>
<evidence type="ECO:0000313" key="2">
    <source>
        <dbReference type="Proteomes" id="UP001501474"/>
    </source>
</evidence>
<organism evidence="1 2">
    <name type="scientific">Streptomyces indiaensis</name>
    <dbReference type="NCBI Taxonomy" id="284033"/>
    <lineage>
        <taxon>Bacteria</taxon>
        <taxon>Bacillati</taxon>
        <taxon>Actinomycetota</taxon>
        <taxon>Actinomycetes</taxon>
        <taxon>Kitasatosporales</taxon>
        <taxon>Streptomycetaceae</taxon>
        <taxon>Streptomyces</taxon>
    </lineage>
</organism>
<name>A0ABP5PY58_9ACTN</name>
<reference evidence="2" key="1">
    <citation type="journal article" date="2019" name="Int. J. Syst. Evol. Microbiol.">
        <title>The Global Catalogue of Microorganisms (GCM) 10K type strain sequencing project: providing services to taxonomists for standard genome sequencing and annotation.</title>
        <authorList>
            <consortium name="The Broad Institute Genomics Platform"/>
            <consortium name="The Broad Institute Genome Sequencing Center for Infectious Disease"/>
            <person name="Wu L."/>
            <person name="Ma J."/>
        </authorList>
    </citation>
    <scope>NUCLEOTIDE SEQUENCE [LARGE SCALE GENOMIC DNA]</scope>
    <source>
        <strain evidence="2">JCM 3053</strain>
    </source>
</reference>
<dbReference type="InterPro" id="IPR054202">
    <property type="entry name" value="DUF6907"/>
</dbReference>
<evidence type="ECO:0000313" key="1">
    <source>
        <dbReference type="EMBL" id="GAA2218915.1"/>
    </source>
</evidence>
<comment type="caution">
    <text evidence="1">The sequence shown here is derived from an EMBL/GenBank/DDBJ whole genome shotgun (WGS) entry which is preliminary data.</text>
</comment>
<accession>A0ABP5PY58</accession>
<dbReference type="EMBL" id="BAAART010000009">
    <property type="protein sequence ID" value="GAA2218915.1"/>
    <property type="molecule type" value="Genomic_DNA"/>
</dbReference>